<proteinExistence type="inferred from homology"/>
<protein>
    <recommendedName>
        <fullName evidence="1">peptidyl-tRNA hydrolase</fullName>
        <ecNumber evidence="1">3.1.1.29</ecNumber>
    </recommendedName>
</protein>
<reference evidence="7" key="1">
    <citation type="submission" date="2022-11" db="UniProtKB">
        <authorList>
            <consortium name="WormBaseParasite"/>
        </authorList>
    </citation>
    <scope>IDENTIFICATION</scope>
</reference>
<dbReference type="Gene3D" id="3.40.1490.10">
    <property type="entry name" value="Bit1"/>
    <property type="match status" value="1"/>
</dbReference>
<organism evidence="6 7">
    <name type="scientific">Meloidogyne javanica</name>
    <name type="common">Root-knot nematode worm</name>
    <dbReference type="NCBI Taxonomy" id="6303"/>
    <lineage>
        <taxon>Eukaryota</taxon>
        <taxon>Metazoa</taxon>
        <taxon>Ecdysozoa</taxon>
        <taxon>Nematoda</taxon>
        <taxon>Chromadorea</taxon>
        <taxon>Rhabditida</taxon>
        <taxon>Tylenchina</taxon>
        <taxon>Tylenchomorpha</taxon>
        <taxon>Tylenchoidea</taxon>
        <taxon>Meloidogynidae</taxon>
        <taxon>Meloidogyninae</taxon>
        <taxon>Meloidogyne</taxon>
        <taxon>Meloidogyne incognita group</taxon>
    </lineage>
</organism>
<dbReference type="PANTHER" id="PTHR12649">
    <property type="entry name" value="PEPTIDYL-TRNA HYDROLASE 2"/>
    <property type="match status" value="1"/>
</dbReference>
<dbReference type="InterPro" id="IPR002833">
    <property type="entry name" value="PTH2"/>
</dbReference>
<dbReference type="AlphaFoldDB" id="A0A915LMP7"/>
<evidence type="ECO:0000256" key="4">
    <source>
        <dbReference type="ARBA" id="ARBA00048707"/>
    </source>
</evidence>
<evidence type="ECO:0000313" key="7">
    <source>
        <dbReference type="WBParaSite" id="scaffold14234_cov176.g17344"/>
    </source>
</evidence>
<feature type="compositionally biased region" description="Acidic residues" evidence="5">
    <location>
        <begin position="1"/>
        <end position="10"/>
    </location>
</feature>
<feature type="compositionally biased region" description="Basic and acidic residues" evidence="5">
    <location>
        <begin position="11"/>
        <end position="43"/>
    </location>
</feature>
<name>A0A915LMP7_MELJA</name>
<comment type="catalytic activity">
    <reaction evidence="4">
        <text>an N-acyl-L-alpha-aminoacyl-tRNA + H2O = an N-acyl-L-amino acid + a tRNA + H(+)</text>
        <dbReference type="Rhea" id="RHEA:54448"/>
        <dbReference type="Rhea" id="RHEA-COMP:10123"/>
        <dbReference type="Rhea" id="RHEA-COMP:13883"/>
        <dbReference type="ChEBI" id="CHEBI:15377"/>
        <dbReference type="ChEBI" id="CHEBI:15378"/>
        <dbReference type="ChEBI" id="CHEBI:59874"/>
        <dbReference type="ChEBI" id="CHEBI:78442"/>
        <dbReference type="ChEBI" id="CHEBI:138191"/>
        <dbReference type="EC" id="3.1.1.29"/>
    </reaction>
</comment>
<dbReference type="InterPro" id="IPR023476">
    <property type="entry name" value="Pep_tRNA_hydro_II_dom_sf"/>
</dbReference>
<comment type="similarity">
    <text evidence="3">Belongs to the PTH2 family.</text>
</comment>
<evidence type="ECO:0000256" key="5">
    <source>
        <dbReference type="SAM" id="MobiDB-lite"/>
    </source>
</evidence>
<dbReference type="PANTHER" id="PTHR12649:SF11">
    <property type="entry name" value="PEPTIDYL-TRNA HYDROLASE 2, MITOCHONDRIAL"/>
    <property type="match status" value="1"/>
</dbReference>
<evidence type="ECO:0000256" key="2">
    <source>
        <dbReference type="ARBA" id="ARBA00022801"/>
    </source>
</evidence>
<feature type="region of interest" description="Disordered" evidence="5">
    <location>
        <begin position="1"/>
        <end position="43"/>
    </location>
</feature>
<dbReference type="Proteomes" id="UP000887561">
    <property type="component" value="Unplaced"/>
</dbReference>
<evidence type="ECO:0000256" key="3">
    <source>
        <dbReference type="ARBA" id="ARBA00038050"/>
    </source>
</evidence>
<keyword evidence="2" id="KW-0378">Hydrolase</keyword>
<dbReference type="Pfam" id="PF01981">
    <property type="entry name" value="PTH2"/>
    <property type="match status" value="1"/>
</dbReference>
<dbReference type="GO" id="GO:0005829">
    <property type="term" value="C:cytosol"/>
    <property type="evidence" value="ECO:0007669"/>
    <property type="project" value="TreeGrafter"/>
</dbReference>
<sequence length="90" mass="10479">MVESTANDDWENIRGPRPWEDNSEYLRAKEKQQKERQKQQEERRKVFVVNTSLKMGAGKMAAQVGHAAVGLYRHCQMSGEQGQMSLNQWR</sequence>
<dbReference type="SUPFAM" id="SSF102462">
    <property type="entry name" value="Peptidyl-tRNA hydrolase II"/>
    <property type="match status" value="1"/>
</dbReference>
<dbReference type="GO" id="GO:0004045">
    <property type="term" value="F:peptidyl-tRNA hydrolase activity"/>
    <property type="evidence" value="ECO:0007669"/>
    <property type="project" value="UniProtKB-EC"/>
</dbReference>
<dbReference type="EC" id="3.1.1.29" evidence="1"/>
<keyword evidence="6" id="KW-1185">Reference proteome</keyword>
<dbReference type="WBParaSite" id="scaffold14234_cov176.g17344">
    <property type="protein sequence ID" value="scaffold14234_cov176.g17344"/>
    <property type="gene ID" value="scaffold14234_cov176.g17344"/>
</dbReference>
<evidence type="ECO:0000256" key="1">
    <source>
        <dbReference type="ARBA" id="ARBA00013260"/>
    </source>
</evidence>
<accession>A0A915LMP7</accession>
<evidence type="ECO:0000313" key="6">
    <source>
        <dbReference type="Proteomes" id="UP000887561"/>
    </source>
</evidence>